<dbReference type="GO" id="GO:0005737">
    <property type="term" value="C:cytoplasm"/>
    <property type="evidence" value="ECO:0007669"/>
    <property type="project" value="TreeGrafter"/>
</dbReference>
<gene>
    <name evidence="4" type="ORF">BJ322DRAFT_1008201</name>
</gene>
<reference evidence="4" key="2">
    <citation type="submission" date="2020-11" db="EMBL/GenBank/DDBJ databases">
        <authorList>
            <consortium name="DOE Joint Genome Institute"/>
            <person name="Kuo A."/>
            <person name="Miyauchi S."/>
            <person name="Kiss E."/>
            <person name="Drula E."/>
            <person name="Kohler A."/>
            <person name="Sanchez-Garcia M."/>
            <person name="Andreopoulos B."/>
            <person name="Barry K.W."/>
            <person name="Bonito G."/>
            <person name="Buee M."/>
            <person name="Carver A."/>
            <person name="Chen C."/>
            <person name="Cichocki N."/>
            <person name="Clum A."/>
            <person name="Culley D."/>
            <person name="Crous P.W."/>
            <person name="Fauchery L."/>
            <person name="Girlanda M."/>
            <person name="Hayes R."/>
            <person name="Keri Z."/>
            <person name="Labutti K."/>
            <person name="Lipzen A."/>
            <person name="Lombard V."/>
            <person name="Magnuson J."/>
            <person name="Maillard F."/>
            <person name="Morin E."/>
            <person name="Murat C."/>
            <person name="Nolan M."/>
            <person name="Ohm R."/>
            <person name="Pangilinan J."/>
            <person name="Pereira M."/>
            <person name="Perotto S."/>
            <person name="Peter M."/>
            <person name="Riley R."/>
            <person name="Sitrit Y."/>
            <person name="Stielow B."/>
            <person name="Szollosi G."/>
            <person name="Zifcakova L."/>
            <person name="Stursova M."/>
            <person name="Spatafora J.W."/>
            <person name="Tedersoo L."/>
            <person name="Vaario L.-M."/>
            <person name="Yamada A."/>
            <person name="Yan M."/>
            <person name="Wang P."/>
            <person name="Xu J."/>
            <person name="Bruns T."/>
            <person name="Baldrian P."/>
            <person name="Vilgalys R."/>
            <person name="Henrissat B."/>
            <person name="Grigoriev I.V."/>
            <person name="Hibbett D."/>
            <person name="Nagy L.G."/>
            <person name="Martin F.M."/>
        </authorList>
    </citation>
    <scope>NUCLEOTIDE SEQUENCE</scope>
    <source>
        <strain evidence="4">UH-Tt-Lm1</strain>
    </source>
</reference>
<dbReference type="PANTHER" id="PTHR10343:SF84">
    <property type="entry name" value="5'-AMP-ACTIVATED PROTEIN KINASE SUBUNIT BETA-1"/>
    <property type="match status" value="1"/>
</dbReference>
<dbReference type="CDD" id="cd02859">
    <property type="entry name" value="E_set_AMPKbeta_like_N"/>
    <property type="match status" value="1"/>
</dbReference>
<sequence length="490" mass="54021">MGNTSSNAHPANGGKVPRSVPTTPSNGANHNTHKSMRTKKKSLELPDLAMLGLSPPRPPQPPPPSAPIPIPISPNPNPDAHRHRHRNVHDDSRFTVSDMVVQPSTHIPLYPQANNRQPSYPKYDSNHSESSKDSVPPSQLPEEKESPFQQEVVHSTIPIALQKPLDQSIEDEGKRRQKKEEVSMKIYWRGAGKNVILIRAGDDNWKGRQPMEKESDNVWFVWVNLPPGTHHIRYIVDDQVRISDDLPTAVDDQGSLANYVAIPYSPHASPNSHNTPNVPPAQRHNSFWSEASSSAAFPEKWTNRLPPELLAAAREEEVYLASLSNSLHTQPAPHIPPAPVLPRHLDKLILNTRVATDRDSHRERRRKPTKSRPSVSQSGSDSGTHSPTNSSQEAIIPVTTASGTDVSATVKQTHPHAMRPTTLKFSSSAGSSNKLDAARLTDDSSVLPVPNHVVLHHLSTSAIKNGVLAVADTVRYKKKFITTIYYKPTS</sequence>
<evidence type="ECO:0000259" key="3">
    <source>
        <dbReference type="SMART" id="SM01010"/>
    </source>
</evidence>
<organism evidence="4 5">
    <name type="scientific">Thelephora terrestris</name>
    <dbReference type="NCBI Taxonomy" id="56493"/>
    <lineage>
        <taxon>Eukaryota</taxon>
        <taxon>Fungi</taxon>
        <taxon>Dikarya</taxon>
        <taxon>Basidiomycota</taxon>
        <taxon>Agaricomycotina</taxon>
        <taxon>Agaricomycetes</taxon>
        <taxon>Thelephorales</taxon>
        <taxon>Thelephoraceae</taxon>
        <taxon>Thelephora</taxon>
    </lineage>
</organism>
<dbReference type="InterPro" id="IPR037256">
    <property type="entry name" value="ASC_dom_sf"/>
</dbReference>
<dbReference type="Gene3D" id="2.60.40.10">
    <property type="entry name" value="Immunoglobulins"/>
    <property type="match status" value="1"/>
</dbReference>
<feature type="compositionally biased region" description="Polar residues" evidence="2">
    <location>
        <begin position="371"/>
        <end position="395"/>
    </location>
</feature>
<dbReference type="InterPro" id="IPR013783">
    <property type="entry name" value="Ig-like_fold"/>
</dbReference>
<dbReference type="PANTHER" id="PTHR10343">
    <property type="entry name" value="5'-AMP-ACTIVATED PROTEIN KINASE , BETA SUBUNIT"/>
    <property type="match status" value="1"/>
</dbReference>
<dbReference type="Pfam" id="PF04739">
    <property type="entry name" value="AMPKBI"/>
    <property type="match status" value="1"/>
</dbReference>
<dbReference type="GO" id="GO:0016301">
    <property type="term" value="F:kinase activity"/>
    <property type="evidence" value="ECO:0007669"/>
    <property type="project" value="UniProtKB-KW"/>
</dbReference>
<reference evidence="4" key="1">
    <citation type="journal article" date="2020" name="Nat. Commun.">
        <title>Large-scale genome sequencing of mycorrhizal fungi provides insights into the early evolution of symbiotic traits.</title>
        <authorList>
            <person name="Miyauchi S."/>
            <person name="Kiss E."/>
            <person name="Kuo A."/>
            <person name="Drula E."/>
            <person name="Kohler A."/>
            <person name="Sanchez-Garcia M."/>
            <person name="Morin E."/>
            <person name="Andreopoulos B."/>
            <person name="Barry K.W."/>
            <person name="Bonito G."/>
            <person name="Buee M."/>
            <person name="Carver A."/>
            <person name="Chen C."/>
            <person name="Cichocki N."/>
            <person name="Clum A."/>
            <person name="Culley D."/>
            <person name="Crous P.W."/>
            <person name="Fauchery L."/>
            <person name="Girlanda M."/>
            <person name="Hayes R.D."/>
            <person name="Keri Z."/>
            <person name="LaButti K."/>
            <person name="Lipzen A."/>
            <person name="Lombard V."/>
            <person name="Magnuson J."/>
            <person name="Maillard F."/>
            <person name="Murat C."/>
            <person name="Nolan M."/>
            <person name="Ohm R.A."/>
            <person name="Pangilinan J."/>
            <person name="Pereira M.F."/>
            <person name="Perotto S."/>
            <person name="Peter M."/>
            <person name="Pfister S."/>
            <person name="Riley R."/>
            <person name="Sitrit Y."/>
            <person name="Stielow J.B."/>
            <person name="Szollosi G."/>
            <person name="Zifcakova L."/>
            <person name="Stursova M."/>
            <person name="Spatafora J.W."/>
            <person name="Tedersoo L."/>
            <person name="Vaario L.M."/>
            <person name="Yamada A."/>
            <person name="Yan M."/>
            <person name="Wang P."/>
            <person name="Xu J."/>
            <person name="Bruns T."/>
            <person name="Baldrian P."/>
            <person name="Vilgalys R."/>
            <person name="Dunand C."/>
            <person name="Henrissat B."/>
            <person name="Grigoriev I.V."/>
            <person name="Hibbett D."/>
            <person name="Nagy L.G."/>
            <person name="Martin F.M."/>
        </authorList>
    </citation>
    <scope>NUCLEOTIDE SEQUENCE</scope>
    <source>
        <strain evidence="4">UH-Tt-Lm1</strain>
    </source>
</reference>
<keyword evidence="4" id="KW-0808">Transferase</keyword>
<feature type="region of interest" description="Disordered" evidence="2">
    <location>
        <begin position="105"/>
        <end position="150"/>
    </location>
</feature>
<evidence type="ECO:0000313" key="5">
    <source>
        <dbReference type="Proteomes" id="UP000736335"/>
    </source>
</evidence>
<dbReference type="Gene3D" id="6.20.250.60">
    <property type="match status" value="1"/>
</dbReference>
<evidence type="ECO:0000256" key="1">
    <source>
        <dbReference type="ARBA" id="ARBA00010926"/>
    </source>
</evidence>
<dbReference type="GO" id="GO:0005634">
    <property type="term" value="C:nucleus"/>
    <property type="evidence" value="ECO:0007669"/>
    <property type="project" value="TreeGrafter"/>
</dbReference>
<feature type="domain" description="Association with the SNF1 complex (ASC)" evidence="3">
    <location>
        <begin position="292"/>
        <end position="489"/>
    </location>
</feature>
<keyword evidence="5" id="KW-1185">Reference proteome</keyword>
<comment type="caution">
    <text evidence="4">The sequence shown here is derived from an EMBL/GenBank/DDBJ whole genome shotgun (WGS) entry which is preliminary data.</text>
</comment>
<feature type="compositionally biased region" description="Pro residues" evidence="2">
    <location>
        <begin position="55"/>
        <end position="77"/>
    </location>
</feature>
<dbReference type="GO" id="GO:0019901">
    <property type="term" value="F:protein kinase binding"/>
    <property type="evidence" value="ECO:0007669"/>
    <property type="project" value="TreeGrafter"/>
</dbReference>
<dbReference type="SUPFAM" id="SSF81296">
    <property type="entry name" value="E set domains"/>
    <property type="match status" value="1"/>
</dbReference>
<protein>
    <submittedName>
        <fullName evidence="4">5'-AMP-activated protein kinase beta subunit, interation domain-containing protein</fullName>
    </submittedName>
</protein>
<proteinExistence type="inferred from homology"/>
<dbReference type="InterPro" id="IPR014756">
    <property type="entry name" value="Ig_E-set"/>
</dbReference>
<feature type="region of interest" description="Disordered" evidence="2">
    <location>
        <begin position="1"/>
        <end position="92"/>
    </location>
</feature>
<dbReference type="InterPro" id="IPR006828">
    <property type="entry name" value="ASC_dom"/>
</dbReference>
<comment type="similarity">
    <text evidence="1">Belongs to the 5'-AMP-activated protein kinase beta subunit family.</text>
</comment>
<dbReference type="SMART" id="SM01010">
    <property type="entry name" value="AMPKBI"/>
    <property type="match status" value="1"/>
</dbReference>
<name>A0A9P6HAM8_9AGAM</name>
<dbReference type="SUPFAM" id="SSF160219">
    <property type="entry name" value="AMPKBI-like"/>
    <property type="match status" value="1"/>
</dbReference>
<dbReference type="EMBL" id="WIUZ02000010">
    <property type="protein sequence ID" value="KAF9783111.1"/>
    <property type="molecule type" value="Genomic_DNA"/>
</dbReference>
<evidence type="ECO:0000256" key="2">
    <source>
        <dbReference type="SAM" id="MobiDB-lite"/>
    </source>
</evidence>
<accession>A0A9P6HAM8</accession>
<feature type="compositionally biased region" description="Polar residues" evidence="2">
    <location>
        <begin position="20"/>
        <end position="30"/>
    </location>
</feature>
<dbReference type="GO" id="GO:0007165">
    <property type="term" value="P:signal transduction"/>
    <property type="evidence" value="ECO:0007669"/>
    <property type="project" value="TreeGrafter"/>
</dbReference>
<dbReference type="Pfam" id="PF16561">
    <property type="entry name" value="AMPK1_CBM"/>
    <property type="match status" value="1"/>
</dbReference>
<dbReference type="GO" id="GO:0031588">
    <property type="term" value="C:nucleotide-activated protein kinase complex"/>
    <property type="evidence" value="ECO:0007669"/>
    <property type="project" value="TreeGrafter"/>
</dbReference>
<evidence type="ECO:0000313" key="4">
    <source>
        <dbReference type="EMBL" id="KAF9783111.1"/>
    </source>
</evidence>
<dbReference type="AlphaFoldDB" id="A0A9P6HAM8"/>
<dbReference type="InterPro" id="IPR050827">
    <property type="entry name" value="CRP1_MDG1_kinase"/>
</dbReference>
<dbReference type="Proteomes" id="UP000736335">
    <property type="component" value="Unassembled WGS sequence"/>
</dbReference>
<dbReference type="OrthoDB" id="531008at2759"/>
<dbReference type="InterPro" id="IPR032640">
    <property type="entry name" value="AMPK1_CBM"/>
</dbReference>
<keyword evidence="4" id="KW-0418">Kinase</keyword>
<feature type="compositionally biased region" description="Basic residues" evidence="2">
    <location>
        <begin position="31"/>
        <end position="40"/>
    </location>
</feature>
<feature type="region of interest" description="Disordered" evidence="2">
    <location>
        <begin position="351"/>
        <end position="395"/>
    </location>
</feature>